<proteinExistence type="predicted"/>
<feature type="domain" description="GPI inositol-deacylase winged helix" evidence="5">
    <location>
        <begin position="394"/>
        <end position="470"/>
    </location>
</feature>
<feature type="repeat" description="ANK" evidence="3">
    <location>
        <begin position="918"/>
        <end position="950"/>
    </location>
</feature>
<dbReference type="InterPro" id="IPR027417">
    <property type="entry name" value="P-loop_NTPase"/>
</dbReference>
<evidence type="ECO:0000256" key="3">
    <source>
        <dbReference type="PROSITE-ProRule" id="PRU00023"/>
    </source>
</evidence>
<evidence type="ECO:0008006" key="9">
    <source>
        <dbReference type="Google" id="ProtNLM"/>
    </source>
</evidence>
<feature type="repeat" description="ANK" evidence="3">
    <location>
        <begin position="650"/>
        <end position="682"/>
    </location>
</feature>
<organism evidence="7 8">
    <name type="scientific">Glutinoglossum americanum</name>
    <dbReference type="NCBI Taxonomy" id="1670608"/>
    <lineage>
        <taxon>Eukaryota</taxon>
        <taxon>Fungi</taxon>
        <taxon>Dikarya</taxon>
        <taxon>Ascomycota</taxon>
        <taxon>Pezizomycotina</taxon>
        <taxon>Geoglossomycetes</taxon>
        <taxon>Geoglossales</taxon>
        <taxon>Geoglossaceae</taxon>
        <taxon>Glutinoglossum</taxon>
    </lineage>
</organism>
<dbReference type="Pfam" id="PF12796">
    <property type="entry name" value="Ank_2"/>
    <property type="match status" value="6"/>
</dbReference>
<dbReference type="InterPro" id="IPR002110">
    <property type="entry name" value="Ankyrin_rpt"/>
</dbReference>
<dbReference type="Proteomes" id="UP000698800">
    <property type="component" value="Unassembled WGS sequence"/>
</dbReference>
<feature type="repeat" description="ANK" evidence="3">
    <location>
        <begin position="988"/>
        <end position="1016"/>
    </location>
</feature>
<dbReference type="Gene3D" id="1.25.40.20">
    <property type="entry name" value="Ankyrin repeat-containing domain"/>
    <property type="match status" value="4"/>
</dbReference>
<feature type="repeat" description="ANK" evidence="3">
    <location>
        <begin position="885"/>
        <end position="917"/>
    </location>
</feature>
<gene>
    <name evidence="7" type="ORF">FGG08_003327</name>
</gene>
<keyword evidence="1" id="KW-0677">Repeat</keyword>
<dbReference type="PROSITE" id="PS50088">
    <property type="entry name" value="ANK_REPEAT"/>
    <property type="match status" value="13"/>
</dbReference>
<dbReference type="SMART" id="SM00248">
    <property type="entry name" value="ANK"/>
    <property type="match status" value="14"/>
</dbReference>
<comment type="caution">
    <text evidence="7">The sequence shown here is derived from an EMBL/GenBank/DDBJ whole genome shotgun (WGS) entry which is preliminary data.</text>
</comment>
<dbReference type="Pfam" id="PF24883">
    <property type="entry name" value="NPHP3_N"/>
    <property type="match status" value="1"/>
</dbReference>
<feature type="repeat" description="ANK" evidence="3">
    <location>
        <begin position="820"/>
        <end position="852"/>
    </location>
</feature>
<feature type="repeat" description="ANK" evidence="3">
    <location>
        <begin position="617"/>
        <end position="649"/>
    </location>
</feature>
<dbReference type="PANTHER" id="PTHR24171:SF9">
    <property type="entry name" value="ANKYRIN REPEAT DOMAIN-CONTAINING PROTEIN 39"/>
    <property type="match status" value="1"/>
</dbReference>
<dbReference type="SUPFAM" id="SSF48403">
    <property type="entry name" value="Ankyrin repeat"/>
    <property type="match status" value="2"/>
</dbReference>
<dbReference type="Pfam" id="PF22939">
    <property type="entry name" value="WHD_GPIID"/>
    <property type="match status" value="1"/>
</dbReference>
<dbReference type="AlphaFoldDB" id="A0A9P8I4M6"/>
<dbReference type="PANTHER" id="PTHR24171">
    <property type="entry name" value="ANKYRIN REPEAT DOMAIN-CONTAINING PROTEIN 39-RELATED"/>
    <property type="match status" value="1"/>
</dbReference>
<sequence length="1079" mass="117503">MMGKGLPNREGSGEVKEPTGQKNTWQGDNTFGDPKVGRDNTQIGNLHADGNLWLQTYRVGGFAKEILMVEAHETIDGRESIEEKIETSLFLTDPADDKEKLMSAKGKRVTGTCEWIRTNKTYLSWLNSPSRLLWLSGGPGMGKTMLSVFLTEELAKVVEQSQDGILVYYFCDNKDEKRNTAIAILRGLLFQILQKRRSLIKHFLEDFKPKGESLFLSLESLWRIFEAVVRDNDLGTIYCVLDGLDECDEDSLEVLMKNFKVFFSMAGYKSSTGGVKLIAVSRELPQRIAGELSGFLQMKLDPGSDSGVISDIQRFVSVKVDELSMLITGFNDKLRMHVENALLEGAQGTFLWVGFVADELRGKKCAEIIDTLNSLPKGLPGIYNRMLLQIRDSRRDTAALILRWIVMAIRPLTLMELAAAVDVKPSVTATRDQIIKDYIDFCGPLLKVTESEVGLVHQSAKDYFLRKEPDNDPTLERFRVKEGEASFEIARTCFDYIHNGAFSGGPVWLSGTSSPSEFPLLNYAALHWPEHARRSSNSIESIFDLSGPFCQKKSLLFDAWWKTFWDANEGGGAPSSFSLLHVACYFGILPLACRLFAKGGGAVRLRLRNPANKRDSEGHTPLWYAAERGHDRAVELLLKEGADVNLHGRAGITVLQRASIRGHSRIVKLLLDSGADINLEGANPFSETPLWSASRQGHEQIVELLLGKGANVNALGGYQGTALQGASYGGHYRIAELLLKSGADVNAQVESYFSTALQGASYGGNEQIVKLLLEKGANTNAHGGYYGTALRAASSRGYDRIVELLLEKGANINDQRGPPRGETALHLASRNGHNQTVELLVERGADVNALGYYGTALQEASHSGHEQVVELLVEKGADVSAHGGKHSPPLQEASSGGHYQIVKLLLEKGVDVNSRVGGNDTALQVASRSGHSQIVELLLEKGANANTQGGFYGTALQAASYGGHIRTVELLLEKGADVNAKGGQFGLALQAASFGGHNGIVELLLEKGANVNAQGGRFGVALEAASHNGHYQTVELLLERGADVSAQGGYYDTALQAALDGGHNRIAELLRSTAHARSQ</sequence>
<dbReference type="PROSITE" id="PS50297">
    <property type="entry name" value="ANK_REP_REGION"/>
    <property type="match status" value="12"/>
</dbReference>
<name>A0A9P8I4M6_9PEZI</name>
<evidence type="ECO:0000256" key="2">
    <source>
        <dbReference type="ARBA" id="ARBA00023043"/>
    </source>
</evidence>
<dbReference type="PRINTS" id="PR01415">
    <property type="entry name" value="ANKYRIN"/>
</dbReference>
<feature type="repeat" description="ANK" evidence="3">
    <location>
        <begin position="752"/>
        <end position="784"/>
    </location>
</feature>
<feature type="compositionally biased region" description="Polar residues" evidence="4">
    <location>
        <begin position="20"/>
        <end position="29"/>
    </location>
</feature>
<dbReference type="OrthoDB" id="674604at2759"/>
<feature type="region of interest" description="Disordered" evidence="4">
    <location>
        <begin position="1"/>
        <end position="42"/>
    </location>
</feature>
<feature type="repeat" description="ANK" evidence="3">
    <location>
        <begin position="718"/>
        <end position="750"/>
    </location>
</feature>
<evidence type="ECO:0000259" key="5">
    <source>
        <dbReference type="Pfam" id="PF22939"/>
    </source>
</evidence>
<dbReference type="EMBL" id="JAGHQL010000057">
    <property type="protein sequence ID" value="KAH0542300.1"/>
    <property type="molecule type" value="Genomic_DNA"/>
</dbReference>
<feature type="repeat" description="ANK" evidence="3">
    <location>
        <begin position="785"/>
        <end position="817"/>
    </location>
</feature>
<evidence type="ECO:0000256" key="4">
    <source>
        <dbReference type="SAM" id="MobiDB-lite"/>
    </source>
</evidence>
<dbReference type="InterPro" id="IPR054471">
    <property type="entry name" value="GPIID_WHD"/>
</dbReference>
<feature type="repeat" description="ANK" evidence="3">
    <location>
        <begin position="954"/>
        <end position="983"/>
    </location>
</feature>
<dbReference type="Gene3D" id="3.40.50.300">
    <property type="entry name" value="P-loop containing nucleotide triphosphate hydrolases"/>
    <property type="match status" value="1"/>
</dbReference>
<feature type="domain" description="Nephrocystin 3-like N-terminal" evidence="6">
    <location>
        <begin position="111"/>
        <end position="282"/>
    </location>
</feature>
<dbReference type="InterPro" id="IPR036770">
    <property type="entry name" value="Ankyrin_rpt-contain_sf"/>
</dbReference>
<feature type="repeat" description="ANK" evidence="3">
    <location>
        <begin position="1017"/>
        <end position="1049"/>
    </location>
</feature>
<keyword evidence="2 3" id="KW-0040">ANK repeat</keyword>
<feature type="repeat" description="ANK" evidence="3">
    <location>
        <begin position="852"/>
        <end position="884"/>
    </location>
</feature>
<accession>A0A9P8I4M6</accession>
<evidence type="ECO:0000259" key="6">
    <source>
        <dbReference type="Pfam" id="PF24883"/>
    </source>
</evidence>
<evidence type="ECO:0000313" key="7">
    <source>
        <dbReference type="EMBL" id="KAH0542300.1"/>
    </source>
</evidence>
<protein>
    <recommendedName>
        <fullName evidence="9">NACHT domain-containing protein</fullName>
    </recommendedName>
</protein>
<dbReference type="Pfam" id="PF13637">
    <property type="entry name" value="Ank_4"/>
    <property type="match status" value="1"/>
</dbReference>
<keyword evidence="8" id="KW-1185">Reference proteome</keyword>
<dbReference type="SUPFAM" id="SSF52540">
    <property type="entry name" value="P-loop containing nucleoside triphosphate hydrolases"/>
    <property type="match status" value="1"/>
</dbReference>
<feature type="repeat" description="ANK" evidence="3">
    <location>
        <begin position="685"/>
        <end position="717"/>
    </location>
</feature>
<evidence type="ECO:0000313" key="8">
    <source>
        <dbReference type="Proteomes" id="UP000698800"/>
    </source>
</evidence>
<evidence type="ECO:0000256" key="1">
    <source>
        <dbReference type="ARBA" id="ARBA00022737"/>
    </source>
</evidence>
<dbReference type="InterPro" id="IPR056884">
    <property type="entry name" value="NPHP3-like_N"/>
</dbReference>
<reference evidence="7" key="1">
    <citation type="submission" date="2021-03" db="EMBL/GenBank/DDBJ databases">
        <title>Comparative genomics and phylogenomic investigation of the class Geoglossomycetes provide insights into ecological specialization and systematics.</title>
        <authorList>
            <person name="Melie T."/>
            <person name="Pirro S."/>
            <person name="Miller A.N."/>
            <person name="Quandt A."/>
        </authorList>
    </citation>
    <scope>NUCLEOTIDE SEQUENCE</scope>
    <source>
        <strain evidence="7">GBOQ0MN5Z8</strain>
    </source>
</reference>